<evidence type="ECO:0000313" key="4">
    <source>
        <dbReference type="EMBL" id="CUS20901.1"/>
    </source>
</evidence>
<feature type="chain" id="PRO_5006066412" evidence="3">
    <location>
        <begin position="18"/>
        <end position="345"/>
    </location>
</feature>
<keyword evidence="5" id="KW-1185">Reference proteome</keyword>
<protein>
    <submittedName>
        <fullName evidence="4">LAQU0S02e00936g1_1</fullName>
    </submittedName>
</protein>
<evidence type="ECO:0000256" key="1">
    <source>
        <dbReference type="ARBA" id="ARBA00010579"/>
    </source>
</evidence>
<dbReference type="InterPro" id="IPR005556">
    <property type="entry name" value="SUN"/>
</dbReference>
<proteinExistence type="inferred from homology"/>
<dbReference type="PANTHER" id="PTHR31654:SF0">
    <property type="entry name" value="SECRETED BETA-GLUCOSIDASE ADG3-RELATED"/>
    <property type="match status" value="1"/>
</dbReference>
<keyword evidence="3" id="KW-0732">Signal</keyword>
<dbReference type="OrthoDB" id="5554151at2759"/>
<dbReference type="AlphaFoldDB" id="A0A0P1KM97"/>
<sequence length="345" mass="36709">MYTTLIALAAACSQAAAANSYNNLHNHEQAKREGKSVQGKPVTHLFRRGGTCAFPNHDGMVSVQSSGQNGGWAMSWDQPCSYGSWCPYACAPGQLSGQWDPDATSYTYPQSQYGGLYCDENGELQKPNPQNDYCYDGKGTVVAKNSAGSGVAFCQTVLPGNEEMLIPTFVDGGSEEVLAVPGTEYWAGTASHFYINAPGTSVEDGCKWGSSSSPQGNWAPYVAGANMDDSKNTYVKIGWNPVYLEDSCPFKNDMPSFGIRIACDDESQCLGLPCEIDPAKQSVNEVSGGGSAGAGNGQFCVVTAKNGAKAKIEVFQSESKAKRDVSHHRHNPASTRTTIAKVMTA</sequence>
<feature type="signal peptide" evidence="3">
    <location>
        <begin position="1"/>
        <end position="17"/>
    </location>
</feature>
<dbReference type="PANTHER" id="PTHR31654">
    <property type="entry name" value="SECRETED BETA-GLUCOSIDASE ADG3-RELATED"/>
    <property type="match status" value="1"/>
</dbReference>
<reference evidence="5" key="1">
    <citation type="submission" date="2015-10" db="EMBL/GenBank/DDBJ databases">
        <authorList>
            <person name="Devillers H."/>
        </authorList>
    </citation>
    <scope>NUCLEOTIDE SEQUENCE [LARGE SCALE GENOMIC DNA]</scope>
</reference>
<evidence type="ECO:0000256" key="2">
    <source>
        <dbReference type="SAM" id="MobiDB-lite"/>
    </source>
</evidence>
<gene>
    <name evidence="4" type="ORF">LAQU0_S02e00936g</name>
</gene>
<dbReference type="Pfam" id="PF03856">
    <property type="entry name" value="SUN"/>
    <property type="match status" value="1"/>
</dbReference>
<dbReference type="InterPro" id="IPR053088">
    <property type="entry name" value="Beta-glucosidase/SUN-like"/>
</dbReference>
<evidence type="ECO:0000313" key="5">
    <source>
        <dbReference type="Proteomes" id="UP000236544"/>
    </source>
</evidence>
<organism evidence="4 5">
    <name type="scientific">Lachancea quebecensis</name>
    <dbReference type="NCBI Taxonomy" id="1654605"/>
    <lineage>
        <taxon>Eukaryota</taxon>
        <taxon>Fungi</taxon>
        <taxon>Dikarya</taxon>
        <taxon>Ascomycota</taxon>
        <taxon>Saccharomycotina</taxon>
        <taxon>Saccharomycetes</taxon>
        <taxon>Saccharomycetales</taxon>
        <taxon>Saccharomycetaceae</taxon>
        <taxon>Lachancea</taxon>
    </lineage>
</organism>
<comment type="similarity">
    <text evidence="1">Belongs to the SUN family.</text>
</comment>
<dbReference type="EMBL" id="LN890542">
    <property type="protein sequence ID" value="CUS20901.1"/>
    <property type="molecule type" value="Genomic_DNA"/>
</dbReference>
<name>A0A0P1KM97_9SACH</name>
<accession>A0A0P1KM97</accession>
<dbReference type="Proteomes" id="UP000236544">
    <property type="component" value="Unassembled WGS sequence"/>
</dbReference>
<evidence type="ECO:0000256" key="3">
    <source>
        <dbReference type="SAM" id="SignalP"/>
    </source>
</evidence>
<feature type="region of interest" description="Disordered" evidence="2">
    <location>
        <begin position="319"/>
        <end position="345"/>
    </location>
</feature>